<dbReference type="EMBL" id="JACHLY010000001">
    <property type="protein sequence ID" value="MBB5998153.1"/>
    <property type="molecule type" value="Genomic_DNA"/>
</dbReference>
<proteinExistence type="predicted"/>
<name>A0A841EAR8_9ACTN</name>
<evidence type="ECO:0000313" key="2">
    <source>
        <dbReference type="Proteomes" id="UP000578077"/>
    </source>
</evidence>
<gene>
    <name evidence="1" type="ORF">HNR25_001904</name>
</gene>
<evidence type="ECO:0000313" key="1">
    <source>
        <dbReference type="EMBL" id="MBB5998153.1"/>
    </source>
</evidence>
<dbReference type="Proteomes" id="UP000578077">
    <property type="component" value="Unassembled WGS sequence"/>
</dbReference>
<comment type="caution">
    <text evidence="1">The sequence shown here is derived from an EMBL/GenBank/DDBJ whole genome shotgun (WGS) entry which is preliminary data.</text>
</comment>
<evidence type="ECO:0008006" key="3">
    <source>
        <dbReference type="Google" id="ProtNLM"/>
    </source>
</evidence>
<reference evidence="1 2" key="1">
    <citation type="submission" date="2020-08" db="EMBL/GenBank/DDBJ databases">
        <title>Sequencing the genomes of 1000 actinobacteria strains.</title>
        <authorList>
            <person name="Klenk H.-P."/>
        </authorList>
    </citation>
    <scope>NUCLEOTIDE SEQUENCE [LARGE SCALE GENOMIC DNA]</scope>
    <source>
        <strain evidence="1 2">DSM 44593</strain>
    </source>
</reference>
<organism evidence="1 2">
    <name type="scientific">Streptomonospora salina</name>
    <dbReference type="NCBI Taxonomy" id="104205"/>
    <lineage>
        <taxon>Bacteria</taxon>
        <taxon>Bacillati</taxon>
        <taxon>Actinomycetota</taxon>
        <taxon>Actinomycetes</taxon>
        <taxon>Streptosporangiales</taxon>
        <taxon>Nocardiopsidaceae</taxon>
        <taxon>Streptomonospora</taxon>
    </lineage>
</organism>
<protein>
    <recommendedName>
        <fullName evidence="3">Antibiotic biosynthesis monooxygenase</fullName>
    </recommendedName>
</protein>
<dbReference type="RefSeq" id="WP_184634281.1">
    <property type="nucleotide sequence ID" value="NZ_BAABKT010000019.1"/>
</dbReference>
<keyword evidence="2" id="KW-1185">Reference proteome</keyword>
<sequence>MMRIMFTCELKPDAVDEDLALLKEVYAELEVKRPAGMRYDTFQADDGVTLVSLVELEGGPEAMHGLPAFQRYRSTLEQRCVRPPSMTVLNELGTYSAP</sequence>
<accession>A0A841EAR8</accession>
<dbReference type="AlphaFoldDB" id="A0A841EAR8"/>